<sequence>MSKGIERASAAEEREKVRMKRKRVQWRERRNNYEKTIDMISKYWEDIDHGENKAANVCGAQLCTHLYERI</sequence>
<proteinExistence type="predicted"/>
<dbReference type="AlphaFoldDB" id="A0A9D1W1I9"/>
<reference evidence="1" key="1">
    <citation type="journal article" date="2021" name="PeerJ">
        <title>Extensive microbial diversity within the chicken gut microbiome revealed by metagenomics and culture.</title>
        <authorList>
            <person name="Gilroy R."/>
            <person name="Ravi A."/>
            <person name="Getino M."/>
            <person name="Pursley I."/>
            <person name="Horton D.L."/>
            <person name="Alikhan N.F."/>
            <person name="Baker D."/>
            <person name="Gharbi K."/>
            <person name="Hall N."/>
            <person name="Watson M."/>
            <person name="Adriaenssens E.M."/>
            <person name="Foster-Nyarko E."/>
            <person name="Jarju S."/>
            <person name="Secka A."/>
            <person name="Antonio M."/>
            <person name="Oren A."/>
            <person name="Chaudhuri R.R."/>
            <person name="La Ragione R."/>
            <person name="Hildebrand F."/>
            <person name="Pallen M.J."/>
        </authorList>
    </citation>
    <scope>NUCLEOTIDE SEQUENCE</scope>
    <source>
        <strain evidence="1">2189</strain>
    </source>
</reference>
<evidence type="ECO:0000313" key="1">
    <source>
        <dbReference type="EMBL" id="HIX50894.1"/>
    </source>
</evidence>
<organism evidence="1 2">
    <name type="scientific">Candidatus Borkfalkia faecavium</name>
    <dbReference type="NCBI Taxonomy" id="2838508"/>
    <lineage>
        <taxon>Bacteria</taxon>
        <taxon>Bacillati</taxon>
        <taxon>Bacillota</taxon>
        <taxon>Clostridia</taxon>
        <taxon>Christensenellales</taxon>
        <taxon>Christensenellaceae</taxon>
        <taxon>Candidatus Borkfalkia</taxon>
    </lineage>
</organism>
<evidence type="ECO:0000313" key="2">
    <source>
        <dbReference type="Proteomes" id="UP000886847"/>
    </source>
</evidence>
<reference evidence="1" key="2">
    <citation type="submission" date="2021-04" db="EMBL/GenBank/DDBJ databases">
        <authorList>
            <person name="Gilroy R."/>
        </authorList>
    </citation>
    <scope>NUCLEOTIDE SEQUENCE</scope>
    <source>
        <strain evidence="1">2189</strain>
    </source>
</reference>
<protein>
    <submittedName>
        <fullName evidence="1">Uncharacterized protein</fullName>
    </submittedName>
</protein>
<gene>
    <name evidence="1" type="ORF">H9851_06405</name>
</gene>
<dbReference type="EMBL" id="DXEW01000030">
    <property type="protein sequence ID" value="HIX50894.1"/>
    <property type="molecule type" value="Genomic_DNA"/>
</dbReference>
<accession>A0A9D1W1I9</accession>
<comment type="caution">
    <text evidence="1">The sequence shown here is derived from an EMBL/GenBank/DDBJ whole genome shotgun (WGS) entry which is preliminary data.</text>
</comment>
<name>A0A9D1W1I9_9FIRM</name>
<dbReference type="Proteomes" id="UP000886847">
    <property type="component" value="Unassembled WGS sequence"/>
</dbReference>